<dbReference type="SUPFAM" id="SSF55718">
    <property type="entry name" value="SCP-like"/>
    <property type="match status" value="1"/>
</dbReference>
<name>A0A9E8RXL8_9BACI</name>
<dbReference type="Proteomes" id="UP001164726">
    <property type="component" value="Chromosome"/>
</dbReference>
<evidence type="ECO:0000313" key="1">
    <source>
        <dbReference type="EMBL" id="WAA11911.1"/>
    </source>
</evidence>
<gene>
    <name evidence="1" type="ORF">OE105_09990</name>
</gene>
<keyword evidence="2" id="KW-1185">Reference proteome</keyword>
<sequence length="107" mass="12089">MDGSRLVATLKAYPYAEILFPKEPLLVQLVVDGQSFFLSIRQGEILFQEEGTMESEIILSGTKAVMEEVIEGKRKLLEAIRLKGLQAKGSYRRLLLLESIFWLAGMQ</sequence>
<evidence type="ECO:0000313" key="2">
    <source>
        <dbReference type="Proteomes" id="UP001164726"/>
    </source>
</evidence>
<reference evidence="1" key="1">
    <citation type="submission" date="2022-09" db="EMBL/GenBank/DDBJ databases">
        <title>Complete Genomes of Fervidibacillus albus and Fervidibacillus halotolerans isolated from tidal flat sediments.</title>
        <authorList>
            <person name="Kwon K.K."/>
            <person name="Yang S.-H."/>
            <person name="Park M.J."/>
            <person name="Oh H.-M."/>
        </authorList>
    </citation>
    <scope>NUCLEOTIDE SEQUENCE</scope>
    <source>
        <strain evidence="1">MEBiC13594</strain>
    </source>
</reference>
<evidence type="ECO:0008006" key="3">
    <source>
        <dbReference type="Google" id="ProtNLM"/>
    </source>
</evidence>
<dbReference type="KEGG" id="fhl:OE105_09990"/>
<protein>
    <recommendedName>
        <fullName evidence="3">SCP2 domain-containing protein</fullName>
    </recommendedName>
</protein>
<dbReference type="AlphaFoldDB" id="A0A9E8RXL8"/>
<proteinExistence type="predicted"/>
<organism evidence="1 2">
    <name type="scientific">Fervidibacillus halotolerans</name>
    <dbReference type="NCBI Taxonomy" id="2980027"/>
    <lineage>
        <taxon>Bacteria</taxon>
        <taxon>Bacillati</taxon>
        <taxon>Bacillota</taxon>
        <taxon>Bacilli</taxon>
        <taxon>Bacillales</taxon>
        <taxon>Bacillaceae</taxon>
        <taxon>Fervidibacillus</taxon>
    </lineage>
</organism>
<dbReference type="InterPro" id="IPR036527">
    <property type="entry name" value="SCP2_sterol-bd_dom_sf"/>
</dbReference>
<accession>A0A9E8RXL8</accession>
<dbReference type="EMBL" id="CP106877">
    <property type="protein sequence ID" value="WAA11911.1"/>
    <property type="molecule type" value="Genomic_DNA"/>
</dbReference>
<dbReference type="RefSeq" id="WP_275420036.1">
    <property type="nucleotide sequence ID" value="NZ_CP106877.1"/>
</dbReference>